<evidence type="ECO:0000256" key="1">
    <source>
        <dbReference type="ARBA" id="ARBA00010641"/>
    </source>
</evidence>
<sequence>MPSGNSTIEAAEPLPPPIEPDVRPVHSCDRPADNATAARWDDLHPTDADLLDAWVTDDCLEALDTLVRRYAQMVLSVCIRRCHDRTDADDAMQTTFLYLAQSAKKIRHPERLAGWLHRVAQRASIATMMSPERAHQDLSDVPSTPIDPLERLTLRHQAIVLDEELSELPEKYRSAIVLHLQQGVSVTDTAKRMGTTEGSVRGWIARGKQRLARQLRLRGVVPMAAWAAAQAWSVSETMAAQSAFELTRPPTTGSSCNSDSPPGADVGNSNWTGSTSTSNFSALESHLTQGIATMPVVTILGSTAAVGLALLVAFAVPAGDDETGRTASVLTFATADEDSPPVLAQFAQGTVAGNPNPPVPNAPPQGSAPSGIPAQLPVVSPAPATPYPPATPPTPPEPPKAASQVAKRVAETLDQPTTLSLESNIRSLPETLQRSIHIPVLLDSQGMTLGEVDMDSVHVQFDSQGDQPLRTLLRKALEPAGLKAVVDDDGLLITTDMTMLARRGISTDRWLDVTPEQAKTIDEVMGKEVSYNFLETPLEDAVRVISEDLNFPILIDKLTLEEIGLTNDTPVNLSVQSISCRSFLRLMLHPMGLTYQYKDEVLQITTQEAGGERLRQRLYFLEGTGLPRGGDPGTIEMITSTIQPDAWEALGGYSTISSVNHSREGRPALLVSTTDDLHKEIEDLMLALRETHTGEDPRLSDEEFEQQQKNRIQAIGGGMGGGGGGGMF</sequence>
<dbReference type="SUPFAM" id="SSF88946">
    <property type="entry name" value="Sigma2 domain of RNA polymerase sigma factors"/>
    <property type="match status" value="1"/>
</dbReference>
<accession>A0A0J1EF59</accession>
<evidence type="ECO:0000313" key="8">
    <source>
        <dbReference type="EMBL" id="KLU04154.1"/>
    </source>
</evidence>
<dbReference type="Gene3D" id="1.10.10.10">
    <property type="entry name" value="Winged helix-like DNA-binding domain superfamily/Winged helix DNA-binding domain"/>
    <property type="match status" value="1"/>
</dbReference>
<keyword evidence="2" id="KW-0805">Transcription regulation</keyword>
<evidence type="ECO:0000259" key="6">
    <source>
        <dbReference type="Pfam" id="PF04542"/>
    </source>
</evidence>
<proteinExistence type="inferred from homology"/>
<keyword evidence="4" id="KW-0804">Transcription</keyword>
<feature type="region of interest" description="Disordered" evidence="5">
    <location>
        <begin position="348"/>
        <end position="408"/>
    </location>
</feature>
<organism evidence="8 9">
    <name type="scientific">Rhodopirellula islandica</name>
    <dbReference type="NCBI Taxonomy" id="595434"/>
    <lineage>
        <taxon>Bacteria</taxon>
        <taxon>Pseudomonadati</taxon>
        <taxon>Planctomycetota</taxon>
        <taxon>Planctomycetia</taxon>
        <taxon>Pirellulales</taxon>
        <taxon>Pirellulaceae</taxon>
        <taxon>Rhodopirellula</taxon>
    </lineage>
</organism>
<feature type="compositionally biased region" description="Basic and acidic residues" evidence="5">
    <location>
        <begin position="20"/>
        <end position="30"/>
    </location>
</feature>
<feature type="domain" description="RNA polymerase sigma-70 region 2" evidence="6">
    <location>
        <begin position="66"/>
        <end position="125"/>
    </location>
</feature>
<dbReference type="PANTHER" id="PTHR43133">
    <property type="entry name" value="RNA POLYMERASE ECF-TYPE SIGMA FACTO"/>
    <property type="match status" value="1"/>
</dbReference>
<dbReference type="RefSeq" id="WP_047815144.1">
    <property type="nucleotide sequence ID" value="NZ_LECT01000029.1"/>
</dbReference>
<feature type="domain" description="RNA polymerase sigma factor 70 region 4 type 2" evidence="7">
    <location>
        <begin position="161"/>
        <end position="211"/>
    </location>
</feature>
<dbReference type="CDD" id="cd06171">
    <property type="entry name" value="Sigma70_r4"/>
    <property type="match status" value="1"/>
</dbReference>
<dbReference type="GO" id="GO:0016987">
    <property type="term" value="F:sigma factor activity"/>
    <property type="evidence" value="ECO:0007669"/>
    <property type="project" value="UniProtKB-KW"/>
</dbReference>
<comment type="caution">
    <text evidence="8">The sequence shown here is derived from an EMBL/GenBank/DDBJ whole genome shotgun (WGS) entry which is preliminary data.</text>
</comment>
<dbReference type="InterPro" id="IPR013324">
    <property type="entry name" value="RNA_pol_sigma_r3/r4-like"/>
</dbReference>
<dbReference type="InterPro" id="IPR039425">
    <property type="entry name" value="RNA_pol_sigma-70-like"/>
</dbReference>
<evidence type="ECO:0000259" key="7">
    <source>
        <dbReference type="Pfam" id="PF08281"/>
    </source>
</evidence>
<dbReference type="OrthoDB" id="291047at2"/>
<evidence type="ECO:0000256" key="4">
    <source>
        <dbReference type="ARBA" id="ARBA00023163"/>
    </source>
</evidence>
<feature type="region of interest" description="Disordered" evidence="5">
    <location>
        <begin position="1"/>
        <end position="30"/>
    </location>
</feature>
<dbReference type="SUPFAM" id="SSF88659">
    <property type="entry name" value="Sigma3 and sigma4 domains of RNA polymerase sigma factors"/>
    <property type="match status" value="1"/>
</dbReference>
<keyword evidence="9" id="KW-1185">Reference proteome</keyword>
<dbReference type="Gene3D" id="1.10.1740.10">
    <property type="match status" value="1"/>
</dbReference>
<dbReference type="EMBL" id="LECT01000029">
    <property type="protein sequence ID" value="KLU04154.1"/>
    <property type="molecule type" value="Genomic_DNA"/>
</dbReference>
<feature type="region of interest" description="Disordered" evidence="5">
    <location>
        <begin position="248"/>
        <end position="272"/>
    </location>
</feature>
<dbReference type="STRING" id="595434.RISK_003740"/>
<reference evidence="8" key="1">
    <citation type="submission" date="2015-05" db="EMBL/GenBank/DDBJ databases">
        <title>Permanent draft genome of Rhodopirellula islandicus K833.</title>
        <authorList>
            <person name="Kizina J."/>
            <person name="Richter M."/>
            <person name="Glockner F.O."/>
            <person name="Harder J."/>
        </authorList>
    </citation>
    <scope>NUCLEOTIDE SEQUENCE [LARGE SCALE GENOMIC DNA]</scope>
    <source>
        <strain evidence="8">K833</strain>
    </source>
</reference>
<evidence type="ECO:0000256" key="5">
    <source>
        <dbReference type="SAM" id="MobiDB-lite"/>
    </source>
</evidence>
<name>A0A0J1EF59_RHOIS</name>
<dbReference type="InterPro" id="IPR013325">
    <property type="entry name" value="RNA_pol_sigma_r2"/>
</dbReference>
<protein>
    <submittedName>
        <fullName evidence="8">RNA polymerase, sigma-24 subunit, ECF subfamily</fullName>
    </submittedName>
</protein>
<dbReference type="InterPro" id="IPR014284">
    <property type="entry name" value="RNA_pol_sigma-70_dom"/>
</dbReference>
<dbReference type="Pfam" id="PF08281">
    <property type="entry name" value="Sigma70_r4_2"/>
    <property type="match status" value="1"/>
</dbReference>
<dbReference type="Proteomes" id="UP000036367">
    <property type="component" value="Unassembled WGS sequence"/>
</dbReference>
<evidence type="ECO:0000313" key="9">
    <source>
        <dbReference type="Proteomes" id="UP000036367"/>
    </source>
</evidence>
<dbReference type="InterPro" id="IPR013249">
    <property type="entry name" value="RNA_pol_sigma70_r4_t2"/>
</dbReference>
<dbReference type="Pfam" id="PF04542">
    <property type="entry name" value="Sigma70_r2"/>
    <property type="match status" value="1"/>
</dbReference>
<dbReference type="NCBIfam" id="TIGR02937">
    <property type="entry name" value="sigma70-ECF"/>
    <property type="match status" value="1"/>
</dbReference>
<dbReference type="GO" id="GO:0006352">
    <property type="term" value="P:DNA-templated transcription initiation"/>
    <property type="evidence" value="ECO:0007669"/>
    <property type="project" value="InterPro"/>
</dbReference>
<dbReference type="GO" id="GO:0003677">
    <property type="term" value="F:DNA binding"/>
    <property type="evidence" value="ECO:0007669"/>
    <property type="project" value="InterPro"/>
</dbReference>
<evidence type="ECO:0000256" key="2">
    <source>
        <dbReference type="ARBA" id="ARBA00023015"/>
    </source>
</evidence>
<dbReference type="InterPro" id="IPR036388">
    <property type="entry name" value="WH-like_DNA-bd_sf"/>
</dbReference>
<gene>
    <name evidence="8" type="ORF">RISK_003740</name>
</gene>
<dbReference type="PANTHER" id="PTHR43133:SF51">
    <property type="entry name" value="RNA POLYMERASE SIGMA FACTOR"/>
    <property type="match status" value="1"/>
</dbReference>
<dbReference type="PATRIC" id="fig|595434.4.peg.3553"/>
<keyword evidence="3" id="KW-0731">Sigma factor</keyword>
<comment type="similarity">
    <text evidence="1">Belongs to the sigma-70 factor family. ECF subfamily.</text>
</comment>
<dbReference type="InterPro" id="IPR007627">
    <property type="entry name" value="RNA_pol_sigma70_r2"/>
</dbReference>
<feature type="compositionally biased region" description="Polar residues" evidence="5">
    <location>
        <begin position="249"/>
        <end position="260"/>
    </location>
</feature>
<evidence type="ECO:0000256" key="3">
    <source>
        <dbReference type="ARBA" id="ARBA00023082"/>
    </source>
</evidence>
<dbReference type="AlphaFoldDB" id="A0A0J1EF59"/>
<feature type="compositionally biased region" description="Pro residues" evidence="5">
    <location>
        <begin position="383"/>
        <end position="399"/>
    </location>
</feature>